<dbReference type="Proteomes" id="UP000036681">
    <property type="component" value="Unplaced"/>
</dbReference>
<evidence type="ECO:0000313" key="2">
    <source>
        <dbReference type="WBParaSite" id="ALUE_0002188901-mRNA-1"/>
    </source>
</evidence>
<dbReference type="AlphaFoldDB" id="A0A0M3IT11"/>
<accession>A0A0M3IT11</accession>
<dbReference type="WBParaSite" id="ALUE_0002188901-mRNA-1">
    <property type="protein sequence ID" value="ALUE_0002188901-mRNA-1"/>
    <property type="gene ID" value="ALUE_0002188901"/>
</dbReference>
<protein>
    <submittedName>
        <fullName evidence="2">Uncharacterized protein</fullName>
    </submittedName>
</protein>
<organism evidence="1 2">
    <name type="scientific">Ascaris lumbricoides</name>
    <name type="common">Giant roundworm</name>
    <dbReference type="NCBI Taxonomy" id="6252"/>
    <lineage>
        <taxon>Eukaryota</taxon>
        <taxon>Metazoa</taxon>
        <taxon>Ecdysozoa</taxon>
        <taxon>Nematoda</taxon>
        <taxon>Chromadorea</taxon>
        <taxon>Rhabditida</taxon>
        <taxon>Spirurina</taxon>
        <taxon>Ascaridomorpha</taxon>
        <taxon>Ascaridoidea</taxon>
        <taxon>Ascarididae</taxon>
        <taxon>Ascaris</taxon>
    </lineage>
</organism>
<evidence type="ECO:0000313" key="1">
    <source>
        <dbReference type="Proteomes" id="UP000036681"/>
    </source>
</evidence>
<proteinExistence type="predicted"/>
<sequence length="44" mass="5196">MDSLAIYCPFFNETTPHNETETFVILRVCFLARALQEKLKFMLN</sequence>
<keyword evidence="1" id="KW-1185">Reference proteome</keyword>
<name>A0A0M3IT11_ASCLU</name>
<reference evidence="2" key="1">
    <citation type="submission" date="2017-02" db="UniProtKB">
        <authorList>
            <consortium name="WormBaseParasite"/>
        </authorList>
    </citation>
    <scope>IDENTIFICATION</scope>
</reference>